<dbReference type="AlphaFoldDB" id="A0AAV4WF73"/>
<dbReference type="GO" id="GO:0016301">
    <property type="term" value="F:kinase activity"/>
    <property type="evidence" value="ECO:0007669"/>
    <property type="project" value="UniProtKB-KW"/>
</dbReference>
<dbReference type="SMART" id="SM00055">
    <property type="entry name" value="FCH"/>
    <property type="match status" value="1"/>
</dbReference>
<protein>
    <submittedName>
        <fullName evidence="3">Tyrosine-protein kinase Fer</fullName>
    </submittedName>
</protein>
<dbReference type="PROSITE" id="PS51741">
    <property type="entry name" value="F_BAR"/>
    <property type="match status" value="1"/>
</dbReference>
<dbReference type="EMBL" id="BPLR01016088">
    <property type="protein sequence ID" value="GIY81161.1"/>
    <property type="molecule type" value="Genomic_DNA"/>
</dbReference>
<keyword evidence="3" id="KW-0418">Kinase</keyword>
<keyword evidence="4" id="KW-1185">Reference proteome</keyword>
<comment type="caution">
    <text evidence="3">The sequence shown here is derived from an EMBL/GenBank/DDBJ whole genome shotgun (WGS) entry which is preliminary data.</text>
</comment>
<organism evidence="3 4">
    <name type="scientific">Caerostris extrusa</name>
    <name type="common">Bark spider</name>
    <name type="synonym">Caerostris bankana</name>
    <dbReference type="NCBI Taxonomy" id="172846"/>
    <lineage>
        <taxon>Eukaryota</taxon>
        <taxon>Metazoa</taxon>
        <taxon>Ecdysozoa</taxon>
        <taxon>Arthropoda</taxon>
        <taxon>Chelicerata</taxon>
        <taxon>Arachnida</taxon>
        <taxon>Araneae</taxon>
        <taxon>Araneomorphae</taxon>
        <taxon>Entelegynae</taxon>
        <taxon>Araneoidea</taxon>
        <taxon>Araneidae</taxon>
        <taxon>Caerostris</taxon>
    </lineage>
</organism>
<evidence type="ECO:0000313" key="3">
    <source>
        <dbReference type="EMBL" id="GIY81161.1"/>
    </source>
</evidence>
<dbReference type="InterPro" id="IPR001060">
    <property type="entry name" value="FCH_dom"/>
</dbReference>
<feature type="domain" description="F-BAR" evidence="2">
    <location>
        <begin position="22"/>
        <end position="376"/>
    </location>
</feature>
<evidence type="ECO:0000256" key="1">
    <source>
        <dbReference type="PROSITE-ProRule" id="PRU01077"/>
    </source>
</evidence>
<evidence type="ECO:0000313" key="4">
    <source>
        <dbReference type="Proteomes" id="UP001054945"/>
    </source>
</evidence>
<gene>
    <name evidence="3" type="primary">FER</name>
    <name evidence="3" type="ORF">CEXT_360311</name>
</gene>
<dbReference type="SUPFAM" id="SSF103657">
    <property type="entry name" value="BAR/IMD domain-like"/>
    <property type="match status" value="1"/>
</dbReference>
<name>A0AAV4WF73_CAEEX</name>
<dbReference type="InterPro" id="IPR031160">
    <property type="entry name" value="F_BAR_dom"/>
</dbReference>
<evidence type="ECO:0000259" key="2">
    <source>
        <dbReference type="PROSITE" id="PS51741"/>
    </source>
</evidence>
<reference evidence="3 4" key="1">
    <citation type="submission" date="2021-06" db="EMBL/GenBank/DDBJ databases">
        <title>Caerostris extrusa draft genome.</title>
        <authorList>
            <person name="Kono N."/>
            <person name="Arakawa K."/>
        </authorList>
    </citation>
    <scope>NUCLEOTIDE SEQUENCE [LARGE SCALE GENOMIC DNA]</scope>
</reference>
<proteinExistence type="predicted"/>
<dbReference type="InterPro" id="IPR027267">
    <property type="entry name" value="AH/BAR_dom_sf"/>
</dbReference>
<dbReference type="Gene3D" id="1.20.1270.60">
    <property type="entry name" value="Arfaptin homology (AH) domain/BAR domain"/>
    <property type="match status" value="1"/>
</dbReference>
<sequence length="376" mass="42969">MSSKRETALNLSLDAKKKIYNMGFASDLQGKTSHEALMSLQDAELRLLENMKRCMSLRVKCDREYAIALNSVCIQTLKIDQNELKGSMVARAWSVIAEETEAMSRLVKQNADYLASHTVDEMNALISEKRALRKLYIDEHNRIHGELLRLQDAVNKTRNLYEKSLELWRVSKAKYEDQYVKGYNNCTALLNCPLGVRTMHARTWPSLPSITCSTTPISQRSLDFLGPSTRTMSPDLRFAPTKDYLSITTLLKISRKCSGRLLSRPGSKNREGVRQRGSPNSFVSYVIGLLFKTHSSSVIIVVSSSKVKRPCPIFSQRVFDALHQSLPKASPPWRTFRDELPRYSLGRYELLNTWIYDNCLKPFDYFTCTAKTFRVI</sequence>
<dbReference type="Proteomes" id="UP001054945">
    <property type="component" value="Unassembled WGS sequence"/>
</dbReference>
<dbReference type="Pfam" id="PF00611">
    <property type="entry name" value="FCH"/>
    <property type="match status" value="1"/>
</dbReference>
<keyword evidence="3" id="KW-0808">Transferase</keyword>
<keyword evidence="1" id="KW-0175">Coiled coil</keyword>
<accession>A0AAV4WF73</accession>